<feature type="transmembrane region" description="Helical" evidence="5">
    <location>
        <begin position="74"/>
        <end position="94"/>
    </location>
</feature>
<evidence type="ECO:0000256" key="2">
    <source>
        <dbReference type="ARBA" id="ARBA00022692"/>
    </source>
</evidence>
<feature type="transmembrane region" description="Helical" evidence="5">
    <location>
        <begin position="269"/>
        <end position="290"/>
    </location>
</feature>
<evidence type="ECO:0000256" key="5">
    <source>
        <dbReference type="SAM" id="Phobius"/>
    </source>
</evidence>
<feature type="transmembrane region" description="Helical" evidence="5">
    <location>
        <begin position="207"/>
        <end position="230"/>
    </location>
</feature>
<evidence type="ECO:0000259" key="6">
    <source>
        <dbReference type="Pfam" id="PF01699"/>
    </source>
</evidence>
<protein>
    <submittedName>
        <fullName evidence="7">Cation:H+ antiporter</fullName>
    </submittedName>
</protein>
<dbReference type="GO" id="GO:0008273">
    <property type="term" value="F:calcium, potassium:sodium antiporter activity"/>
    <property type="evidence" value="ECO:0007669"/>
    <property type="project" value="TreeGrafter"/>
</dbReference>
<feature type="transmembrane region" description="Helical" evidence="5">
    <location>
        <begin position="236"/>
        <end position="257"/>
    </location>
</feature>
<dbReference type="GO" id="GO:0005886">
    <property type="term" value="C:plasma membrane"/>
    <property type="evidence" value="ECO:0007669"/>
    <property type="project" value="TreeGrafter"/>
</dbReference>
<feature type="transmembrane region" description="Helical" evidence="5">
    <location>
        <begin position="164"/>
        <end position="186"/>
    </location>
</feature>
<feature type="domain" description="Sodium/calcium exchanger membrane region" evidence="6">
    <location>
        <begin position="5"/>
        <end position="152"/>
    </location>
</feature>
<sequence length="317" mass="33430">MIANILLLLLGLILLVGGANLLTDGAASVAKRFRLSNLVIGLTVVAFSVSAPELVVSLTASLKESADIAVGNVLGSNIVNILAVVGVAALIAPLSISNNTLRIGIPLVILSSLALFFMANDRLFDHSMENILSRTEGFVLLVFFVLFLFYVFGLSRGDDAPTPIRQFALGLSALMIVGGSIALFFGGQLFVDHAATLAARLGVSESVIALSAMAIGTSLPELITTIVALVRKQSGMAIGNIVGSNILNILLVLGVSASISPMRIQSITLIDYGIFIFAALLLYVFGLFFGDKTIQRFEGGILVTLYVCYISFLLFTA</sequence>
<dbReference type="NCBIfam" id="TIGR00367">
    <property type="entry name" value="calcium/sodium antiporter"/>
    <property type="match status" value="1"/>
</dbReference>
<accession>A0A2U1FPB7</accession>
<proteinExistence type="predicted"/>
<dbReference type="EMBL" id="QEKY01000002">
    <property type="protein sequence ID" value="PVZ13994.1"/>
    <property type="molecule type" value="Genomic_DNA"/>
</dbReference>
<name>A0A2U1FPB7_9PORP</name>
<keyword evidence="4 5" id="KW-0472">Membrane</keyword>
<evidence type="ECO:0000313" key="7">
    <source>
        <dbReference type="EMBL" id="PVZ13994.1"/>
    </source>
</evidence>
<dbReference type="Pfam" id="PF01699">
    <property type="entry name" value="Na_Ca_ex"/>
    <property type="match status" value="2"/>
</dbReference>
<gene>
    <name evidence="7" type="ORF">C7382_10236</name>
</gene>
<dbReference type="InterPro" id="IPR004481">
    <property type="entry name" value="K/Na/Ca-exchanger"/>
</dbReference>
<dbReference type="GO" id="GO:0005262">
    <property type="term" value="F:calcium channel activity"/>
    <property type="evidence" value="ECO:0007669"/>
    <property type="project" value="TreeGrafter"/>
</dbReference>
<feature type="domain" description="Sodium/calcium exchanger membrane region" evidence="6">
    <location>
        <begin position="172"/>
        <end position="314"/>
    </location>
</feature>
<keyword evidence="3 5" id="KW-1133">Transmembrane helix</keyword>
<dbReference type="PANTHER" id="PTHR10846:SF8">
    <property type="entry name" value="INNER MEMBRANE PROTEIN YRBG"/>
    <property type="match status" value="1"/>
</dbReference>
<feature type="transmembrane region" description="Helical" evidence="5">
    <location>
        <begin position="100"/>
        <end position="119"/>
    </location>
</feature>
<evidence type="ECO:0000256" key="3">
    <source>
        <dbReference type="ARBA" id="ARBA00022989"/>
    </source>
</evidence>
<dbReference type="Proteomes" id="UP000245462">
    <property type="component" value="Unassembled WGS sequence"/>
</dbReference>
<feature type="transmembrane region" description="Helical" evidence="5">
    <location>
        <begin position="38"/>
        <end position="62"/>
    </location>
</feature>
<comment type="caution">
    <text evidence="7">The sequence shown here is derived from an EMBL/GenBank/DDBJ whole genome shotgun (WGS) entry which is preliminary data.</text>
</comment>
<organism evidence="7 8">
    <name type="scientific">Porphyromonas loveana</name>
    <dbReference type="NCBI Taxonomy" id="1884669"/>
    <lineage>
        <taxon>Bacteria</taxon>
        <taxon>Pseudomonadati</taxon>
        <taxon>Bacteroidota</taxon>
        <taxon>Bacteroidia</taxon>
        <taxon>Bacteroidales</taxon>
        <taxon>Porphyromonadaceae</taxon>
        <taxon>Porphyromonas</taxon>
    </lineage>
</organism>
<feature type="transmembrane region" description="Helical" evidence="5">
    <location>
        <begin position="296"/>
        <end position="315"/>
    </location>
</feature>
<feature type="transmembrane region" description="Helical" evidence="5">
    <location>
        <begin position="131"/>
        <end position="152"/>
    </location>
</feature>
<dbReference type="InterPro" id="IPR044880">
    <property type="entry name" value="NCX_ion-bd_dom_sf"/>
</dbReference>
<dbReference type="PANTHER" id="PTHR10846">
    <property type="entry name" value="SODIUM/POTASSIUM/CALCIUM EXCHANGER"/>
    <property type="match status" value="1"/>
</dbReference>
<keyword evidence="8" id="KW-1185">Reference proteome</keyword>
<dbReference type="InterPro" id="IPR004837">
    <property type="entry name" value="NaCa_Exmemb"/>
</dbReference>
<dbReference type="RefSeq" id="WP_116678490.1">
    <property type="nucleotide sequence ID" value="NZ_QEKY01000002.1"/>
</dbReference>
<evidence type="ECO:0000256" key="4">
    <source>
        <dbReference type="ARBA" id="ARBA00023136"/>
    </source>
</evidence>
<evidence type="ECO:0000313" key="8">
    <source>
        <dbReference type="Proteomes" id="UP000245462"/>
    </source>
</evidence>
<dbReference type="OrthoDB" id="9794225at2"/>
<dbReference type="GeneID" id="94549936"/>
<dbReference type="Gene3D" id="1.20.1420.30">
    <property type="entry name" value="NCX, central ion-binding region"/>
    <property type="match status" value="1"/>
</dbReference>
<keyword evidence="2 5" id="KW-0812">Transmembrane</keyword>
<reference evidence="7 8" key="1">
    <citation type="submission" date="2018-04" db="EMBL/GenBank/DDBJ databases">
        <title>Genomic Encyclopedia of Type Strains, Phase IV (KMG-IV): sequencing the most valuable type-strain genomes for metagenomic binning, comparative biology and taxonomic classification.</title>
        <authorList>
            <person name="Goeker M."/>
        </authorList>
    </citation>
    <scope>NUCLEOTIDE SEQUENCE [LARGE SCALE GENOMIC DNA]</scope>
    <source>
        <strain evidence="7 8">DSM 28520</strain>
    </source>
</reference>
<dbReference type="GO" id="GO:0006874">
    <property type="term" value="P:intracellular calcium ion homeostasis"/>
    <property type="evidence" value="ECO:0007669"/>
    <property type="project" value="TreeGrafter"/>
</dbReference>
<comment type="subcellular location">
    <subcellularLocation>
        <location evidence="1">Membrane</location>
        <topology evidence="1">Multi-pass membrane protein</topology>
    </subcellularLocation>
</comment>
<dbReference type="AlphaFoldDB" id="A0A2U1FPB7"/>
<evidence type="ECO:0000256" key="1">
    <source>
        <dbReference type="ARBA" id="ARBA00004141"/>
    </source>
</evidence>